<dbReference type="EMBL" id="JAQQPM010000003">
    <property type="protein sequence ID" value="KAK2069895.1"/>
    <property type="molecule type" value="Genomic_DNA"/>
</dbReference>
<protein>
    <submittedName>
        <fullName evidence="1">Uncharacterized protein</fullName>
    </submittedName>
</protein>
<proteinExistence type="predicted"/>
<comment type="caution">
    <text evidence="1">The sequence shown here is derived from an EMBL/GenBank/DDBJ whole genome shotgun (WGS) entry which is preliminary data.</text>
</comment>
<evidence type="ECO:0000313" key="1">
    <source>
        <dbReference type="EMBL" id="KAK2069895.1"/>
    </source>
</evidence>
<accession>A0AAD9I3E5</accession>
<evidence type="ECO:0000313" key="2">
    <source>
        <dbReference type="Proteomes" id="UP001217918"/>
    </source>
</evidence>
<gene>
    <name evidence="1" type="ORF">P8C59_004439</name>
</gene>
<organism evidence="1 2">
    <name type="scientific">Phyllachora maydis</name>
    <dbReference type="NCBI Taxonomy" id="1825666"/>
    <lineage>
        <taxon>Eukaryota</taxon>
        <taxon>Fungi</taxon>
        <taxon>Dikarya</taxon>
        <taxon>Ascomycota</taxon>
        <taxon>Pezizomycotina</taxon>
        <taxon>Sordariomycetes</taxon>
        <taxon>Sordariomycetidae</taxon>
        <taxon>Phyllachorales</taxon>
        <taxon>Phyllachoraceae</taxon>
        <taxon>Phyllachora</taxon>
    </lineage>
</organism>
<keyword evidence="2" id="KW-1185">Reference proteome</keyword>
<dbReference type="Proteomes" id="UP001217918">
    <property type="component" value="Unassembled WGS sequence"/>
</dbReference>
<reference evidence="1" key="1">
    <citation type="journal article" date="2023" name="Mol. Plant Microbe Interact.">
        <title>Elucidating the Obligate Nature and Biological Capacity of an Invasive Fungal Corn Pathogen.</title>
        <authorList>
            <person name="MacCready J.S."/>
            <person name="Roggenkamp E.M."/>
            <person name="Gdanetz K."/>
            <person name="Chilvers M.I."/>
        </authorList>
    </citation>
    <scope>NUCLEOTIDE SEQUENCE</scope>
    <source>
        <strain evidence="1">PM02</strain>
    </source>
</reference>
<name>A0AAD9I3E5_9PEZI</name>
<dbReference type="AlphaFoldDB" id="A0AAD9I3E5"/>
<sequence length="74" mass="8431">MRVCHLALMGLTVHSPLYEARIEQQTQWGSQFAVLSKVLRDSMQAAFHRTILLPPSPFCTRPLAQNSPPLYHRS</sequence>